<evidence type="ECO:0000256" key="1">
    <source>
        <dbReference type="SAM" id="MobiDB-lite"/>
    </source>
</evidence>
<comment type="caution">
    <text evidence="2">The sequence shown here is derived from an EMBL/GenBank/DDBJ whole genome shotgun (WGS) entry which is preliminary data.</text>
</comment>
<dbReference type="Proteomes" id="UP001372338">
    <property type="component" value="Unassembled WGS sequence"/>
</dbReference>
<reference evidence="2 3" key="1">
    <citation type="submission" date="2024-01" db="EMBL/GenBank/DDBJ databases">
        <title>The genomes of 5 underutilized Papilionoideae crops provide insights into root nodulation and disease resistanc.</title>
        <authorList>
            <person name="Yuan L."/>
        </authorList>
    </citation>
    <scope>NUCLEOTIDE SEQUENCE [LARGE SCALE GENOMIC DNA]</scope>
    <source>
        <strain evidence="2">ZHUSHIDOU_FW_LH</strain>
        <tissue evidence="2">Leaf</tissue>
    </source>
</reference>
<feature type="region of interest" description="Disordered" evidence="1">
    <location>
        <begin position="29"/>
        <end position="51"/>
    </location>
</feature>
<gene>
    <name evidence="2" type="ORF">RIF29_13731</name>
</gene>
<dbReference type="EMBL" id="JAYWIO010000002">
    <property type="protein sequence ID" value="KAK7283981.1"/>
    <property type="molecule type" value="Genomic_DNA"/>
</dbReference>
<name>A0AAN9IPZ1_CROPI</name>
<organism evidence="2 3">
    <name type="scientific">Crotalaria pallida</name>
    <name type="common">Smooth rattlebox</name>
    <name type="synonym">Crotalaria striata</name>
    <dbReference type="NCBI Taxonomy" id="3830"/>
    <lineage>
        <taxon>Eukaryota</taxon>
        <taxon>Viridiplantae</taxon>
        <taxon>Streptophyta</taxon>
        <taxon>Embryophyta</taxon>
        <taxon>Tracheophyta</taxon>
        <taxon>Spermatophyta</taxon>
        <taxon>Magnoliopsida</taxon>
        <taxon>eudicotyledons</taxon>
        <taxon>Gunneridae</taxon>
        <taxon>Pentapetalae</taxon>
        <taxon>rosids</taxon>
        <taxon>fabids</taxon>
        <taxon>Fabales</taxon>
        <taxon>Fabaceae</taxon>
        <taxon>Papilionoideae</taxon>
        <taxon>50 kb inversion clade</taxon>
        <taxon>genistoids sensu lato</taxon>
        <taxon>core genistoids</taxon>
        <taxon>Crotalarieae</taxon>
        <taxon>Crotalaria</taxon>
    </lineage>
</organism>
<dbReference type="AlphaFoldDB" id="A0AAN9IPZ1"/>
<protein>
    <submittedName>
        <fullName evidence="2">Uncharacterized protein</fullName>
    </submittedName>
</protein>
<keyword evidence="3" id="KW-1185">Reference proteome</keyword>
<sequence length="71" mass="8176">MNGPGRVEAHLYLPHFSLTFLIGRDSLSTHHNQPPLTVANHHRRERKEQKQIPPFSFSFSLSLTRSDNTKP</sequence>
<evidence type="ECO:0000313" key="2">
    <source>
        <dbReference type="EMBL" id="KAK7283981.1"/>
    </source>
</evidence>
<proteinExistence type="predicted"/>
<accession>A0AAN9IPZ1</accession>
<evidence type="ECO:0000313" key="3">
    <source>
        <dbReference type="Proteomes" id="UP001372338"/>
    </source>
</evidence>